<gene>
    <name evidence="2" type="ordered locus">Caur_1465</name>
</gene>
<proteinExistence type="predicted"/>
<dbReference type="EnsemblBacteria" id="ABY34693">
    <property type="protein sequence ID" value="ABY34693"/>
    <property type="gene ID" value="Caur_1465"/>
</dbReference>
<organism evidence="2 3">
    <name type="scientific">Chloroflexus aurantiacus (strain ATCC 29366 / DSM 635 / J-10-fl)</name>
    <dbReference type="NCBI Taxonomy" id="324602"/>
    <lineage>
        <taxon>Bacteria</taxon>
        <taxon>Bacillati</taxon>
        <taxon>Chloroflexota</taxon>
        <taxon>Chloroflexia</taxon>
        <taxon>Chloroflexales</taxon>
        <taxon>Chloroflexineae</taxon>
        <taxon>Chloroflexaceae</taxon>
        <taxon>Chloroflexus</taxon>
    </lineage>
</organism>
<dbReference type="PATRIC" id="fig|324602.8.peg.1667"/>
<reference evidence="3" key="1">
    <citation type="journal article" date="2011" name="BMC Genomics">
        <title>Complete genome sequence of the filamentous anoxygenic phototrophic bacterium Chloroflexus aurantiacus.</title>
        <authorList>
            <person name="Tang K.H."/>
            <person name="Barry K."/>
            <person name="Chertkov O."/>
            <person name="Dalin E."/>
            <person name="Han C.S."/>
            <person name="Hauser L.J."/>
            <person name="Honchak B.M."/>
            <person name="Karbach L.E."/>
            <person name="Land M.L."/>
            <person name="Lapidus A."/>
            <person name="Larimer F.W."/>
            <person name="Mikhailova N."/>
            <person name="Pitluck S."/>
            <person name="Pierson B.K."/>
            <person name="Blankenship R.E."/>
        </authorList>
    </citation>
    <scope>NUCLEOTIDE SEQUENCE [LARGE SCALE GENOMIC DNA]</scope>
    <source>
        <strain evidence="3">ATCC 29366 / DSM 635 / J-10-fl</strain>
    </source>
</reference>
<keyword evidence="3" id="KW-1185">Reference proteome</keyword>
<evidence type="ECO:0000313" key="2">
    <source>
        <dbReference type="EMBL" id="ABY34693.1"/>
    </source>
</evidence>
<evidence type="ECO:0000313" key="3">
    <source>
        <dbReference type="Proteomes" id="UP000002008"/>
    </source>
</evidence>
<dbReference type="AlphaFoldDB" id="A9WAD4"/>
<keyword evidence="1" id="KW-1133">Transmembrane helix</keyword>
<name>A9WAD4_CHLAA</name>
<dbReference type="Proteomes" id="UP000002008">
    <property type="component" value="Chromosome"/>
</dbReference>
<keyword evidence="1" id="KW-0812">Transmembrane</keyword>
<dbReference type="HOGENOM" id="CLU_1913342_0_0_0"/>
<keyword evidence="1" id="KW-0472">Membrane</keyword>
<dbReference type="EMBL" id="CP000909">
    <property type="protein sequence ID" value="ABY34693.1"/>
    <property type="molecule type" value="Genomic_DNA"/>
</dbReference>
<evidence type="ECO:0000256" key="1">
    <source>
        <dbReference type="SAM" id="Phobius"/>
    </source>
</evidence>
<feature type="transmembrane region" description="Helical" evidence="1">
    <location>
        <begin position="75"/>
        <end position="97"/>
    </location>
</feature>
<dbReference type="InParanoid" id="A9WAD4"/>
<dbReference type="RefSeq" id="WP_012257349.1">
    <property type="nucleotide sequence ID" value="NC_010175.1"/>
</dbReference>
<feature type="transmembrane region" description="Helical" evidence="1">
    <location>
        <begin position="109"/>
        <end position="131"/>
    </location>
</feature>
<feature type="transmembrane region" description="Helical" evidence="1">
    <location>
        <begin position="47"/>
        <end position="69"/>
    </location>
</feature>
<feature type="transmembrane region" description="Helical" evidence="1">
    <location>
        <begin position="14"/>
        <end position="35"/>
    </location>
</feature>
<dbReference type="KEGG" id="cau:Caur_1465"/>
<protein>
    <submittedName>
        <fullName evidence="2">Uncharacterized protein</fullName>
    </submittedName>
</protein>
<sequence length="132" mass="14362">MDPIFATIRSIHAIFGREVLSVLIVAAAIYLAFTYRPNAPRSPVARIFPVLIDIQVTLGLIYWLVGIFAGVDYFLSFPFILHPLLGFATAVVAHLLIGARSPFARLGRWAAPSALGIILVLVLSNVMIAMMA</sequence>
<accession>A9WAD4</accession>